<comment type="caution">
    <text evidence="7">The sequence shown here is derived from an EMBL/GenBank/DDBJ whole genome shotgun (WGS) entry which is preliminary data.</text>
</comment>
<accession>A0AAW2YP54</accession>
<dbReference type="GO" id="GO:0005524">
    <property type="term" value="F:ATP binding"/>
    <property type="evidence" value="ECO:0007669"/>
    <property type="project" value="UniProtKB-KW"/>
</dbReference>
<keyword evidence="8" id="KW-1185">Reference proteome</keyword>
<protein>
    <submittedName>
        <fullName evidence="7">NAD+ synthase</fullName>
    </submittedName>
</protein>
<evidence type="ECO:0000256" key="1">
    <source>
        <dbReference type="ARBA" id="ARBA00004790"/>
    </source>
</evidence>
<dbReference type="InterPro" id="IPR014729">
    <property type="entry name" value="Rossmann-like_a/b/a_fold"/>
</dbReference>
<evidence type="ECO:0000313" key="7">
    <source>
        <dbReference type="EMBL" id="KAL0478839.1"/>
    </source>
</evidence>
<dbReference type="InterPro" id="IPR022310">
    <property type="entry name" value="NAD/GMP_synthase"/>
</dbReference>
<keyword evidence="2" id="KW-0436">Ligase</keyword>
<dbReference type="Gene3D" id="3.40.50.620">
    <property type="entry name" value="HUPs"/>
    <property type="match status" value="1"/>
</dbReference>
<evidence type="ECO:0000256" key="3">
    <source>
        <dbReference type="ARBA" id="ARBA00022741"/>
    </source>
</evidence>
<dbReference type="GO" id="GO:0005737">
    <property type="term" value="C:cytoplasm"/>
    <property type="evidence" value="ECO:0007669"/>
    <property type="project" value="InterPro"/>
</dbReference>
<reference evidence="7 8" key="1">
    <citation type="submission" date="2024-03" db="EMBL/GenBank/DDBJ databases">
        <title>The Acrasis kona genome and developmental transcriptomes reveal deep origins of eukaryotic multicellular pathways.</title>
        <authorList>
            <person name="Sheikh S."/>
            <person name="Fu C.-J."/>
            <person name="Brown M.W."/>
            <person name="Baldauf S.L."/>
        </authorList>
    </citation>
    <scope>NUCLEOTIDE SEQUENCE [LARGE SCALE GENOMIC DNA]</scope>
    <source>
        <strain evidence="7 8">ATCC MYA-3509</strain>
    </source>
</reference>
<dbReference type="EMBL" id="JAOPGA020000471">
    <property type="protein sequence ID" value="KAL0478839.1"/>
    <property type="molecule type" value="Genomic_DNA"/>
</dbReference>
<organism evidence="7 8">
    <name type="scientific">Acrasis kona</name>
    <dbReference type="NCBI Taxonomy" id="1008807"/>
    <lineage>
        <taxon>Eukaryota</taxon>
        <taxon>Discoba</taxon>
        <taxon>Heterolobosea</taxon>
        <taxon>Tetramitia</taxon>
        <taxon>Eutetramitia</taxon>
        <taxon>Acrasidae</taxon>
        <taxon>Acrasis</taxon>
    </lineage>
</organism>
<evidence type="ECO:0000256" key="2">
    <source>
        <dbReference type="ARBA" id="ARBA00022598"/>
    </source>
</evidence>
<name>A0AAW2YP54_9EUKA</name>
<dbReference type="CDD" id="cd00553">
    <property type="entry name" value="NAD_synthase"/>
    <property type="match status" value="1"/>
</dbReference>
<keyword evidence="5" id="KW-0520">NAD</keyword>
<proteinExistence type="predicted"/>
<dbReference type="PANTHER" id="PTHR23090:SF9">
    <property type="entry name" value="GLUTAMINE-DEPENDENT NAD(+) SYNTHETASE"/>
    <property type="match status" value="1"/>
</dbReference>
<evidence type="ECO:0000313" key="8">
    <source>
        <dbReference type="Proteomes" id="UP001431209"/>
    </source>
</evidence>
<dbReference type="PANTHER" id="PTHR23090">
    <property type="entry name" value="NH 3 /GLUTAMINE-DEPENDENT NAD + SYNTHETASE"/>
    <property type="match status" value="1"/>
</dbReference>
<dbReference type="InterPro" id="IPR003694">
    <property type="entry name" value="NAD_synthase"/>
</dbReference>
<dbReference type="GO" id="GO:0004359">
    <property type="term" value="F:glutaminase activity"/>
    <property type="evidence" value="ECO:0007669"/>
    <property type="project" value="InterPro"/>
</dbReference>
<gene>
    <name evidence="7" type="ORF">AKO1_008249</name>
</gene>
<comment type="pathway">
    <text evidence="1">Cofactor biosynthesis; NAD(+) biosynthesis.</text>
</comment>
<dbReference type="SUPFAM" id="SSF52402">
    <property type="entry name" value="Adenine nucleotide alpha hydrolases-like"/>
    <property type="match status" value="1"/>
</dbReference>
<dbReference type="GO" id="GO:0003952">
    <property type="term" value="F:NAD+ synthase (glutamine-hydrolyzing) activity"/>
    <property type="evidence" value="ECO:0007669"/>
    <property type="project" value="InterPro"/>
</dbReference>
<evidence type="ECO:0000256" key="5">
    <source>
        <dbReference type="ARBA" id="ARBA00023027"/>
    </source>
</evidence>
<dbReference type="NCBIfam" id="TIGR00552">
    <property type="entry name" value="nadE"/>
    <property type="match status" value="1"/>
</dbReference>
<keyword evidence="4" id="KW-0067">ATP-binding</keyword>
<evidence type="ECO:0000259" key="6">
    <source>
        <dbReference type="Pfam" id="PF02540"/>
    </source>
</evidence>
<dbReference type="Pfam" id="PF02540">
    <property type="entry name" value="NAD_synthase"/>
    <property type="match status" value="1"/>
</dbReference>
<sequence>MIRVVRPIILRPLTKRLYSTPKKVEPLHQDLIKQIDKLRKQKNFNAEQWIEQKTSRLNHYMSHHGLKACVVSVSGGIDSTVSLGLLKNAQKKENSPIKRVIGIAQPIKSSKETKAGVESLQDAFGGVEIIEVDQSEQHTRLQALCDKAIKIDGNEFSTGQLKSYMRTPVNFYISQLLSQNGTPSIVIGTGNKDEDGYLYYFCKAGDGVSDIQLIGDLHKSEVRKVGQVLNVPSSILKAKPSADLWEGQTDEDELGFSYDFVELWTSILDDKNLKNNVYEEISDEAIEQLERLGAEADKVHFKNAHKEHYPMNL</sequence>
<evidence type="ECO:0000256" key="4">
    <source>
        <dbReference type="ARBA" id="ARBA00022840"/>
    </source>
</evidence>
<dbReference type="AlphaFoldDB" id="A0AAW2YP54"/>
<feature type="domain" description="NAD/GMP synthase" evidence="6">
    <location>
        <begin position="51"/>
        <end position="292"/>
    </location>
</feature>
<keyword evidence="3" id="KW-0547">Nucleotide-binding</keyword>
<dbReference type="Proteomes" id="UP001431209">
    <property type="component" value="Unassembled WGS sequence"/>
</dbReference>
<dbReference type="GO" id="GO:0009435">
    <property type="term" value="P:NAD+ biosynthetic process"/>
    <property type="evidence" value="ECO:0007669"/>
    <property type="project" value="InterPro"/>
</dbReference>